<reference evidence="1" key="1">
    <citation type="submission" date="2021-06" db="EMBL/GenBank/DDBJ databases">
        <authorList>
            <person name="Hodson N. C."/>
            <person name="Mongue J. A."/>
            <person name="Jaron S. K."/>
        </authorList>
    </citation>
    <scope>NUCLEOTIDE SEQUENCE</scope>
</reference>
<evidence type="ECO:0000313" key="1">
    <source>
        <dbReference type="EMBL" id="CAG7702924.1"/>
    </source>
</evidence>
<dbReference type="AlphaFoldDB" id="A0A8J2JDZ4"/>
<comment type="caution">
    <text evidence="1">The sequence shown here is derived from an EMBL/GenBank/DDBJ whole genome shotgun (WGS) entry which is preliminary data.</text>
</comment>
<keyword evidence="2" id="KW-1185">Reference proteome</keyword>
<dbReference type="PANTHER" id="PTHR11679">
    <property type="entry name" value="VESICLE PROTEIN SORTING-ASSOCIATED"/>
    <property type="match status" value="1"/>
</dbReference>
<dbReference type="EMBL" id="CAJVCH010027738">
    <property type="protein sequence ID" value="CAG7702924.1"/>
    <property type="molecule type" value="Genomic_DNA"/>
</dbReference>
<dbReference type="InterPro" id="IPR001619">
    <property type="entry name" value="Sec1-like"/>
</dbReference>
<dbReference type="OrthoDB" id="10262528at2759"/>
<evidence type="ECO:0000313" key="2">
    <source>
        <dbReference type="Proteomes" id="UP000708208"/>
    </source>
</evidence>
<dbReference type="Pfam" id="PF00995">
    <property type="entry name" value="Sec1"/>
    <property type="match status" value="1"/>
</dbReference>
<protein>
    <submittedName>
        <fullName evidence="1">Uncharacterized protein</fullName>
    </submittedName>
</protein>
<dbReference type="GO" id="GO:0016192">
    <property type="term" value="P:vesicle-mediated transport"/>
    <property type="evidence" value="ECO:0007669"/>
    <property type="project" value="InterPro"/>
</dbReference>
<dbReference type="Proteomes" id="UP000708208">
    <property type="component" value="Unassembled WGS sequence"/>
</dbReference>
<gene>
    <name evidence="1" type="ORF">AFUS01_LOCUS4451</name>
</gene>
<name>A0A8J2JDZ4_9HEXA</name>
<organism evidence="1 2">
    <name type="scientific">Allacma fusca</name>
    <dbReference type="NCBI Taxonomy" id="39272"/>
    <lineage>
        <taxon>Eukaryota</taxon>
        <taxon>Metazoa</taxon>
        <taxon>Ecdysozoa</taxon>
        <taxon>Arthropoda</taxon>
        <taxon>Hexapoda</taxon>
        <taxon>Collembola</taxon>
        <taxon>Symphypleona</taxon>
        <taxon>Sminthuridae</taxon>
        <taxon>Allacma</taxon>
    </lineage>
</organism>
<accession>A0A8J2JDZ4</accession>
<sequence>MAPDLKVLRAVSKENLKNALRVLRGKKYLVIDSKLTTTLDLIANFQFLKDHGVEKVLYLEKSGPPTPSESVATCLYFIRSDLILAKLVCDHIQQNISRGVNMQYAVVVIPRLLHVIPALFEREGVHGHVTFAQYSYELLPLDEHILTLQYEDMAANLWLHQDTSGLASVAKAIFNARGIYGDFHHLIAMGSFSNTVVRMMTEYERIYSHSLLEHNRRDSDLPTVLIIDRSMDFVSPLMSSLSYEGMLDEVFGIKGKTITFGPEVTGKETTTQLMATSSDLIFEKIRNLHFSRVIRYLQNQAKDLKVWKDRSSGLSVQEMRNFVENELNQMKMLQRSLSLHLDAVGVIINQKSTELRKQVDLEGKILENAFHTETKNFLEDAMAKGYDQQSIMKLLCLIALTQDGVRDFKSIKTQFIHSYGFKHAITLQNLEAMGLLYAYKGIEANAKGVAEVMSRVANATPFSPSATKEYKRATQPSSFQNIVKKLVPATNIDVSIDAPNHASYVFNGAYTPFVAKITDEILSILKTPKINSAIIEKKLEDLMKFYQISDNVIKCKSGSGEPYGRGRNVLVFVVGGITRSEIVALQLVSKQHGFNIISGGTDITTGKKIVNLAVTV</sequence>
<proteinExistence type="predicted"/>